<keyword evidence="10" id="KW-1185">Reference proteome</keyword>
<evidence type="ECO:0000313" key="9">
    <source>
        <dbReference type="EMBL" id="KAG5282831.1"/>
    </source>
</evidence>
<dbReference type="InterPro" id="IPR013783">
    <property type="entry name" value="Ig-like_fold"/>
</dbReference>
<evidence type="ECO:0000313" key="10">
    <source>
        <dbReference type="Proteomes" id="UP000823561"/>
    </source>
</evidence>
<dbReference type="InterPro" id="IPR003598">
    <property type="entry name" value="Ig_sub2"/>
</dbReference>
<dbReference type="PRINTS" id="PR01536">
    <property type="entry name" value="INTRLKN1R12F"/>
</dbReference>
<dbReference type="Pfam" id="PF13927">
    <property type="entry name" value="Ig_3"/>
    <property type="match status" value="1"/>
</dbReference>
<dbReference type="Gene3D" id="2.60.40.10">
    <property type="entry name" value="Immunoglobulins"/>
    <property type="match status" value="3"/>
</dbReference>
<evidence type="ECO:0000256" key="4">
    <source>
        <dbReference type="ARBA" id="ARBA00023157"/>
    </source>
</evidence>
<feature type="transmembrane region" description="Helical" evidence="7">
    <location>
        <begin position="347"/>
        <end position="370"/>
    </location>
</feature>
<comment type="caution">
    <text evidence="9">The sequence shown here is derived from an EMBL/GenBank/DDBJ whole genome shotgun (WGS) entry which is preliminary data.</text>
</comment>
<keyword evidence="3" id="KW-0677">Repeat</keyword>
<dbReference type="SMART" id="SM00408">
    <property type="entry name" value="IGc2"/>
    <property type="match status" value="2"/>
</dbReference>
<dbReference type="SMART" id="SM00409">
    <property type="entry name" value="IG"/>
    <property type="match status" value="3"/>
</dbReference>
<evidence type="ECO:0000256" key="5">
    <source>
        <dbReference type="ARBA" id="ARBA00023180"/>
    </source>
</evidence>
<dbReference type="SUPFAM" id="SSF48726">
    <property type="entry name" value="Immunoglobulin"/>
    <property type="match status" value="2"/>
</dbReference>
<dbReference type="Proteomes" id="UP000823561">
    <property type="component" value="Chromosome 3"/>
</dbReference>
<keyword evidence="7" id="KW-0472">Membrane</keyword>
<keyword evidence="6" id="KW-0393">Immunoglobulin domain</keyword>
<dbReference type="InterPro" id="IPR036179">
    <property type="entry name" value="Ig-like_dom_sf"/>
</dbReference>
<reference evidence="9" key="1">
    <citation type="submission" date="2020-10" db="EMBL/GenBank/DDBJ databases">
        <title>Chromosome-scale genome assembly of the Allis shad, Alosa alosa.</title>
        <authorList>
            <person name="Margot Z."/>
            <person name="Christophe K."/>
            <person name="Cabau C."/>
            <person name="Louis A."/>
            <person name="Berthelot C."/>
            <person name="Parey E."/>
            <person name="Roest Crollius H."/>
            <person name="Montfort J."/>
            <person name="Robinson-Rechavi M."/>
            <person name="Bucao C."/>
            <person name="Bouchez O."/>
            <person name="Gislard M."/>
            <person name="Lluch J."/>
            <person name="Milhes M."/>
            <person name="Lampietro C."/>
            <person name="Lopez Roques C."/>
            <person name="Donnadieu C."/>
            <person name="Braasch I."/>
            <person name="Desvignes T."/>
            <person name="Postlethwait J."/>
            <person name="Bobe J."/>
            <person name="Guiguen Y."/>
        </authorList>
    </citation>
    <scope>NUCLEOTIDE SEQUENCE</scope>
    <source>
        <strain evidence="9">M-15738</strain>
        <tissue evidence="9">Blood</tissue>
    </source>
</reference>
<feature type="domain" description="Ig-like" evidence="8">
    <location>
        <begin position="62"/>
        <end position="148"/>
    </location>
</feature>
<dbReference type="GO" id="GO:0004908">
    <property type="term" value="F:interleukin-1 receptor activity"/>
    <property type="evidence" value="ECO:0007669"/>
    <property type="project" value="InterPro"/>
</dbReference>
<gene>
    <name evidence="9" type="ORF">AALO_G00035130</name>
</gene>
<dbReference type="PROSITE" id="PS50835">
    <property type="entry name" value="IG_LIKE"/>
    <property type="match status" value="3"/>
</dbReference>
<evidence type="ECO:0000256" key="3">
    <source>
        <dbReference type="ARBA" id="ARBA00022737"/>
    </source>
</evidence>
<dbReference type="InterPro" id="IPR015621">
    <property type="entry name" value="IL-1_rcpt_fam"/>
</dbReference>
<evidence type="ECO:0000256" key="2">
    <source>
        <dbReference type="ARBA" id="ARBA00022729"/>
    </source>
</evidence>
<dbReference type="InterPro" id="IPR003599">
    <property type="entry name" value="Ig_sub"/>
</dbReference>
<evidence type="ECO:0000256" key="1">
    <source>
        <dbReference type="ARBA" id="ARBA00009752"/>
    </source>
</evidence>
<accession>A0AAV6HAJ3</accession>
<keyword evidence="7" id="KW-1133">Transmembrane helix</keyword>
<dbReference type="PANTHER" id="PTHR11890">
    <property type="entry name" value="INTERLEUKIN-1 RECEPTOR FAMILY MEMBER"/>
    <property type="match status" value="1"/>
</dbReference>
<protein>
    <recommendedName>
        <fullName evidence="8">Ig-like domain-containing protein</fullName>
    </recommendedName>
</protein>
<dbReference type="PANTHER" id="PTHR11890:SF26">
    <property type="entry name" value="INTERLEUKIN-1 RECEPTOR TYPE 1"/>
    <property type="match status" value="1"/>
</dbReference>
<keyword evidence="2" id="KW-0732">Signal</keyword>
<feature type="domain" description="Ig-like" evidence="8">
    <location>
        <begin position="246"/>
        <end position="342"/>
    </location>
</feature>
<sequence>MRRSPRADRTSGSDAGGYWATSHPGSPVCVMAWRWMCVCVGLLLLLVDHPNTKGEAAPTFQPATISASTHTPETDEDYYTSVGHVIALPCDDADGSQNVTWRREAPPLDTAVAGVKVRGGALWFLPADSSHSGIYVCERSDAEPWRVSLRVGSGHRGLVYLKLNQFERLDCGQDHIFRYGANLLITWLKDCTPLNRSERILKFPRVSIDDKGNYTCLLHFSLEEHNYISASATQVSIEVAEQLSKPQVILPGNETRVVELGSRLELTCVASTGGDILLVSWRMNDALIINHTLFTITERVMVESRIVKTLIISEVREEHLNIPFQCWAINSLGQDFRQIILQAANQELFYCVVGLVVAFGLLLVCVCLCWRCRVELVLLYRSLCPLHKQYGFSPRFWSVTMVTNSSSEAEMTSQVKINHI</sequence>
<comment type="similarity">
    <text evidence="1">Belongs to the interleukin-1 receptor family.</text>
</comment>
<dbReference type="InterPro" id="IPR004074">
    <property type="entry name" value="IL-1_rcpt_I/II-typ"/>
</dbReference>
<dbReference type="AlphaFoldDB" id="A0AAV6HAJ3"/>
<name>A0AAV6HAJ3_9TELE</name>
<evidence type="ECO:0000259" key="8">
    <source>
        <dbReference type="PROSITE" id="PS50835"/>
    </source>
</evidence>
<evidence type="ECO:0000256" key="6">
    <source>
        <dbReference type="ARBA" id="ARBA00023319"/>
    </source>
</evidence>
<keyword evidence="4" id="KW-1015">Disulfide bond</keyword>
<feature type="domain" description="Ig-like" evidence="8">
    <location>
        <begin position="169"/>
        <end position="236"/>
    </location>
</feature>
<keyword evidence="7" id="KW-0812">Transmembrane</keyword>
<organism evidence="9 10">
    <name type="scientific">Alosa alosa</name>
    <name type="common">allis shad</name>
    <dbReference type="NCBI Taxonomy" id="278164"/>
    <lineage>
        <taxon>Eukaryota</taxon>
        <taxon>Metazoa</taxon>
        <taxon>Chordata</taxon>
        <taxon>Craniata</taxon>
        <taxon>Vertebrata</taxon>
        <taxon>Euteleostomi</taxon>
        <taxon>Actinopterygii</taxon>
        <taxon>Neopterygii</taxon>
        <taxon>Teleostei</taxon>
        <taxon>Clupei</taxon>
        <taxon>Clupeiformes</taxon>
        <taxon>Clupeoidei</taxon>
        <taxon>Clupeidae</taxon>
        <taxon>Alosa</taxon>
    </lineage>
</organism>
<evidence type="ECO:0000256" key="7">
    <source>
        <dbReference type="SAM" id="Phobius"/>
    </source>
</evidence>
<dbReference type="EMBL" id="JADWDJ010000003">
    <property type="protein sequence ID" value="KAG5282831.1"/>
    <property type="molecule type" value="Genomic_DNA"/>
</dbReference>
<proteinExistence type="inferred from homology"/>
<keyword evidence="5" id="KW-0325">Glycoprotein</keyword>
<dbReference type="InterPro" id="IPR007110">
    <property type="entry name" value="Ig-like_dom"/>
</dbReference>